<dbReference type="AlphaFoldDB" id="A0A4U5MV07"/>
<protein>
    <submittedName>
        <fullName evidence="1">Uncharacterized protein</fullName>
    </submittedName>
</protein>
<reference evidence="1 2" key="2">
    <citation type="journal article" date="2019" name="G3 (Bethesda)">
        <title>Hybrid Assembly of the Genome of the Entomopathogenic Nematode Steinernema carpocapsae Identifies the X-Chromosome.</title>
        <authorList>
            <person name="Serra L."/>
            <person name="Macchietto M."/>
            <person name="Macias-Munoz A."/>
            <person name="McGill C.J."/>
            <person name="Rodriguez I.M."/>
            <person name="Rodriguez B."/>
            <person name="Murad R."/>
            <person name="Mortazavi A."/>
        </authorList>
    </citation>
    <scope>NUCLEOTIDE SEQUENCE [LARGE SCALE GENOMIC DNA]</scope>
    <source>
        <strain evidence="1 2">ALL</strain>
    </source>
</reference>
<gene>
    <name evidence="1" type="ORF">L596_020928</name>
</gene>
<accession>A0A4U5MV07</accession>
<dbReference type="EMBL" id="AZBU02000006">
    <property type="protein sequence ID" value="TKR73641.1"/>
    <property type="molecule type" value="Genomic_DNA"/>
</dbReference>
<name>A0A4U5MV07_STECR</name>
<dbReference type="Proteomes" id="UP000298663">
    <property type="component" value="Unassembled WGS sequence"/>
</dbReference>
<keyword evidence="2" id="KW-1185">Reference proteome</keyword>
<organism evidence="1 2">
    <name type="scientific">Steinernema carpocapsae</name>
    <name type="common">Entomopathogenic nematode</name>
    <dbReference type="NCBI Taxonomy" id="34508"/>
    <lineage>
        <taxon>Eukaryota</taxon>
        <taxon>Metazoa</taxon>
        <taxon>Ecdysozoa</taxon>
        <taxon>Nematoda</taxon>
        <taxon>Chromadorea</taxon>
        <taxon>Rhabditida</taxon>
        <taxon>Tylenchina</taxon>
        <taxon>Panagrolaimomorpha</taxon>
        <taxon>Strongyloidoidea</taxon>
        <taxon>Steinernematidae</taxon>
        <taxon>Steinernema</taxon>
    </lineage>
</organism>
<comment type="caution">
    <text evidence="1">The sequence shown here is derived from an EMBL/GenBank/DDBJ whole genome shotgun (WGS) entry which is preliminary data.</text>
</comment>
<sequence length="132" mass="15471">MGRRFDEKLELCKLIRSQREILFGKTGEGNSTKEAKELTWKWIYNECATKGHSWTVGKDWCYLRRSKWPVIKCEALVGLVSKLPISKIANSEAFKSRSSIRRSDQENYEIRRIHLRICPNARTGLSLRIRRS</sequence>
<evidence type="ECO:0000313" key="2">
    <source>
        <dbReference type="Proteomes" id="UP000298663"/>
    </source>
</evidence>
<proteinExistence type="predicted"/>
<evidence type="ECO:0000313" key="1">
    <source>
        <dbReference type="EMBL" id="TKR73641.1"/>
    </source>
</evidence>
<dbReference type="OrthoDB" id="5812941at2759"/>
<reference evidence="1 2" key="1">
    <citation type="journal article" date="2015" name="Genome Biol.">
        <title>Comparative genomics of Steinernema reveals deeply conserved gene regulatory networks.</title>
        <authorList>
            <person name="Dillman A.R."/>
            <person name="Macchietto M."/>
            <person name="Porter C.F."/>
            <person name="Rogers A."/>
            <person name="Williams B."/>
            <person name="Antoshechkin I."/>
            <person name="Lee M.M."/>
            <person name="Goodwin Z."/>
            <person name="Lu X."/>
            <person name="Lewis E.E."/>
            <person name="Goodrich-Blair H."/>
            <person name="Stock S.P."/>
            <person name="Adams B.J."/>
            <person name="Sternberg P.W."/>
            <person name="Mortazavi A."/>
        </authorList>
    </citation>
    <scope>NUCLEOTIDE SEQUENCE [LARGE SCALE GENOMIC DNA]</scope>
    <source>
        <strain evidence="1 2">ALL</strain>
    </source>
</reference>